<dbReference type="InterPro" id="IPR024078">
    <property type="entry name" value="LmbE-like_dom_sf"/>
</dbReference>
<organism evidence="1 2">
    <name type="scientific">Paracoccus hibiscisoli</name>
    <dbReference type="NCBI Taxonomy" id="2023261"/>
    <lineage>
        <taxon>Bacteria</taxon>
        <taxon>Pseudomonadati</taxon>
        <taxon>Pseudomonadota</taxon>
        <taxon>Alphaproteobacteria</taxon>
        <taxon>Rhodobacterales</taxon>
        <taxon>Paracoccaceae</taxon>
        <taxon>Paracoccus</taxon>
    </lineage>
</organism>
<dbReference type="InterPro" id="IPR003737">
    <property type="entry name" value="GlcNAc_PI_deacetylase-related"/>
</dbReference>
<name>A0A4V5MSD8_9RHOB</name>
<dbReference type="Gene3D" id="3.40.50.10320">
    <property type="entry name" value="LmbE-like"/>
    <property type="match status" value="1"/>
</dbReference>
<gene>
    <name evidence="1" type="ORF">FA740_18215</name>
</gene>
<dbReference type="RefSeq" id="WP_136858250.1">
    <property type="nucleotide sequence ID" value="NZ_SUNH01000046.1"/>
</dbReference>
<dbReference type="EMBL" id="SUNH01000046">
    <property type="protein sequence ID" value="TJZ79788.1"/>
    <property type="molecule type" value="Genomic_DNA"/>
</dbReference>
<dbReference type="OrthoDB" id="9790023at2"/>
<comment type="caution">
    <text evidence="1">The sequence shown here is derived from an EMBL/GenBank/DDBJ whole genome shotgun (WGS) entry which is preliminary data.</text>
</comment>
<dbReference type="Proteomes" id="UP000306223">
    <property type="component" value="Unassembled WGS sequence"/>
</dbReference>
<proteinExistence type="predicted"/>
<evidence type="ECO:0000313" key="2">
    <source>
        <dbReference type="Proteomes" id="UP000306223"/>
    </source>
</evidence>
<dbReference type="GO" id="GO:0016811">
    <property type="term" value="F:hydrolase activity, acting on carbon-nitrogen (but not peptide) bonds, in linear amides"/>
    <property type="evidence" value="ECO:0007669"/>
    <property type="project" value="TreeGrafter"/>
</dbReference>
<evidence type="ECO:0000313" key="1">
    <source>
        <dbReference type="EMBL" id="TJZ79788.1"/>
    </source>
</evidence>
<keyword evidence="2" id="KW-1185">Reference proteome</keyword>
<dbReference type="Pfam" id="PF02585">
    <property type="entry name" value="PIG-L"/>
    <property type="match status" value="1"/>
</dbReference>
<dbReference type="AlphaFoldDB" id="A0A4V5MSD8"/>
<sequence length="233" mass="25243">MSGFLNALDTARHLSPAELLGDRPLVVIAPHPDDETLGCGALLFDAARRGNACHIVCVTDGSRSHPNSMMWPADRIAQVRQEELRAACAILAPAATVSWMGHGDCQAPDDAHTATILDVLIPSNALVLASWAMDPHIDHRRVASLARRVAADRSDITLGFYPIWGRFTDLIAPADLLVASDPAKAAKRQALACHRTQMTRLIDDDPAGFVMTDAHQAHFLSHPEIVLALQRHP</sequence>
<dbReference type="SUPFAM" id="SSF102588">
    <property type="entry name" value="LmbE-like"/>
    <property type="match status" value="1"/>
</dbReference>
<reference evidence="1 2" key="1">
    <citation type="submission" date="2019-04" db="EMBL/GenBank/DDBJ databases">
        <authorList>
            <person name="Li J."/>
        </authorList>
    </citation>
    <scope>NUCLEOTIDE SEQUENCE [LARGE SCALE GENOMIC DNA]</scope>
    <source>
        <strain evidence="1 2">CCTCC AB2016182</strain>
    </source>
</reference>
<protein>
    <submittedName>
        <fullName evidence="1">PIG-L family deacetylase</fullName>
    </submittedName>
</protein>
<dbReference type="PANTHER" id="PTHR12993">
    <property type="entry name" value="N-ACETYLGLUCOSAMINYL-PHOSPHATIDYLINOSITOL DE-N-ACETYLASE-RELATED"/>
    <property type="match status" value="1"/>
</dbReference>
<dbReference type="PANTHER" id="PTHR12993:SF29">
    <property type="entry name" value="BLR3841 PROTEIN"/>
    <property type="match status" value="1"/>
</dbReference>
<accession>A0A4V5MSD8</accession>